<evidence type="ECO:0000256" key="1">
    <source>
        <dbReference type="SAM" id="Phobius"/>
    </source>
</evidence>
<feature type="non-terminal residue" evidence="2">
    <location>
        <position position="247"/>
    </location>
</feature>
<reference evidence="2 3" key="1">
    <citation type="journal article" date="2024" name="J Genomics">
        <title>Draft genome sequencing and assembly of Favolaschia claudopus CIRM-BRFM 2984 isolated from oak limbs.</title>
        <authorList>
            <person name="Navarro D."/>
            <person name="Drula E."/>
            <person name="Chaduli D."/>
            <person name="Cazenave R."/>
            <person name="Ahrendt S."/>
            <person name="Wang J."/>
            <person name="Lipzen A."/>
            <person name="Daum C."/>
            <person name="Barry K."/>
            <person name="Grigoriev I.V."/>
            <person name="Favel A."/>
            <person name="Rosso M.N."/>
            <person name="Martin F."/>
        </authorList>
    </citation>
    <scope>NUCLEOTIDE SEQUENCE [LARGE SCALE GENOMIC DNA]</scope>
    <source>
        <strain evidence="2 3">CIRM-BRFM 2984</strain>
    </source>
</reference>
<dbReference type="Proteomes" id="UP001362999">
    <property type="component" value="Unassembled WGS sequence"/>
</dbReference>
<protein>
    <submittedName>
        <fullName evidence="2">Uncharacterized protein</fullName>
    </submittedName>
</protein>
<evidence type="ECO:0000313" key="3">
    <source>
        <dbReference type="Proteomes" id="UP001362999"/>
    </source>
</evidence>
<keyword evidence="3" id="KW-1185">Reference proteome</keyword>
<organism evidence="2 3">
    <name type="scientific">Favolaschia claudopus</name>
    <dbReference type="NCBI Taxonomy" id="2862362"/>
    <lineage>
        <taxon>Eukaryota</taxon>
        <taxon>Fungi</taxon>
        <taxon>Dikarya</taxon>
        <taxon>Basidiomycota</taxon>
        <taxon>Agaricomycotina</taxon>
        <taxon>Agaricomycetes</taxon>
        <taxon>Agaricomycetidae</taxon>
        <taxon>Agaricales</taxon>
        <taxon>Marasmiineae</taxon>
        <taxon>Mycenaceae</taxon>
        <taxon>Favolaschia</taxon>
    </lineage>
</organism>
<name>A0AAW0ADZ5_9AGAR</name>
<feature type="transmembrane region" description="Helical" evidence="1">
    <location>
        <begin position="12"/>
        <end position="30"/>
    </location>
</feature>
<evidence type="ECO:0000313" key="2">
    <source>
        <dbReference type="EMBL" id="KAK7007181.1"/>
    </source>
</evidence>
<accession>A0AAW0ADZ5</accession>
<sequence length="247" mass="27495">MKQHRAGAKCRAASYTFLIVCCKLLLTNLGPASVNFLPVNDPYTSFGGPSKGQCQGAEFKWDDGWIADSYPLPIHRPGSRYNPGYHLLSIDLVNANIRVRSKRCSGNTAALETSCSSCLGLGPEVDSMRAWSRERPGKKPSGRLSRNQLDHKLEAVNQKLRAEQAKTTNTRKYLTRARKRNNAHRVLLDLISTNDVPGLPRLLSTSKKEGWSPSKTTSKASLALQNKYHPRNYTALDKDLAILIYEL</sequence>
<keyword evidence="1" id="KW-0472">Membrane</keyword>
<keyword evidence="1" id="KW-1133">Transmembrane helix</keyword>
<keyword evidence="1" id="KW-0812">Transmembrane</keyword>
<dbReference type="EMBL" id="JAWWNJ010000072">
    <property type="protein sequence ID" value="KAK7007181.1"/>
    <property type="molecule type" value="Genomic_DNA"/>
</dbReference>
<dbReference type="AlphaFoldDB" id="A0AAW0ADZ5"/>
<comment type="caution">
    <text evidence="2">The sequence shown here is derived from an EMBL/GenBank/DDBJ whole genome shotgun (WGS) entry which is preliminary data.</text>
</comment>
<proteinExistence type="predicted"/>
<gene>
    <name evidence="2" type="ORF">R3P38DRAFT_2554025</name>
</gene>